<protein>
    <recommendedName>
        <fullName evidence="1">Reverse transcriptase domain-containing protein</fullName>
    </recommendedName>
</protein>
<comment type="caution">
    <text evidence="2">The sequence shown here is derived from an EMBL/GenBank/DDBJ whole genome shotgun (WGS) entry which is preliminary data.</text>
</comment>
<evidence type="ECO:0000259" key="1">
    <source>
        <dbReference type="PROSITE" id="PS50878"/>
    </source>
</evidence>
<evidence type="ECO:0000313" key="3">
    <source>
        <dbReference type="Proteomes" id="UP001303046"/>
    </source>
</evidence>
<organism evidence="2 3">
    <name type="scientific">Necator americanus</name>
    <name type="common">Human hookworm</name>
    <dbReference type="NCBI Taxonomy" id="51031"/>
    <lineage>
        <taxon>Eukaryota</taxon>
        <taxon>Metazoa</taxon>
        <taxon>Ecdysozoa</taxon>
        <taxon>Nematoda</taxon>
        <taxon>Chromadorea</taxon>
        <taxon>Rhabditida</taxon>
        <taxon>Rhabditina</taxon>
        <taxon>Rhabditomorpha</taxon>
        <taxon>Strongyloidea</taxon>
        <taxon>Ancylostomatidae</taxon>
        <taxon>Bunostominae</taxon>
        <taxon>Necator</taxon>
    </lineage>
</organism>
<sequence>MRGLEWDNMGVKVDSRYLHDLRFTGDIVLMKSSINQAEPMLAEFDETCKKIGLQLNLDKTTLMRNGWVSDAPFTINGTNVPECSSCVYHIHSWILTFELGRRKRAAWGTFKSIEDVMKRTKNIQLRAHHFNTAVLPAIDAIVGAGVPTPFTFGGWRWDTLRF</sequence>
<evidence type="ECO:0000313" key="2">
    <source>
        <dbReference type="EMBL" id="KAK6735483.1"/>
    </source>
</evidence>
<dbReference type="PANTHER" id="PTHR47027">
    <property type="entry name" value="REVERSE TRANSCRIPTASE DOMAIN-CONTAINING PROTEIN"/>
    <property type="match status" value="1"/>
</dbReference>
<feature type="domain" description="Reverse transcriptase" evidence="1">
    <location>
        <begin position="1"/>
        <end position="80"/>
    </location>
</feature>
<dbReference type="EMBL" id="JAVFWL010000002">
    <property type="protein sequence ID" value="KAK6735483.1"/>
    <property type="molecule type" value="Genomic_DNA"/>
</dbReference>
<dbReference type="PANTHER" id="PTHR47027:SF20">
    <property type="entry name" value="REVERSE TRANSCRIPTASE-LIKE PROTEIN WITH RNA-DIRECTED DNA POLYMERASE DOMAIN"/>
    <property type="match status" value="1"/>
</dbReference>
<dbReference type="PROSITE" id="PS50878">
    <property type="entry name" value="RT_POL"/>
    <property type="match status" value="1"/>
</dbReference>
<accession>A0ABR1CDB8</accession>
<reference evidence="2 3" key="1">
    <citation type="submission" date="2023-08" db="EMBL/GenBank/DDBJ databases">
        <title>A Necator americanus chromosomal reference genome.</title>
        <authorList>
            <person name="Ilik V."/>
            <person name="Petrzelkova K.J."/>
            <person name="Pardy F."/>
            <person name="Fuh T."/>
            <person name="Niatou-Singa F.S."/>
            <person name="Gouil Q."/>
            <person name="Baker L."/>
            <person name="Ritchie M.E."/>
            <person name="Jex A.R."/>
            <person name="Gazzola D."/>
            <person name="Li H."/>
            <person name="Toshio Fujiwara R."/>
            <person name="Zhan B."/>
            <person name="Aroian R.V."/>
            <person name="Pafco B."/>
            <person name="Schwarz E.M."/>
        </authorList>
    </citation>
    <scope>NUCLEOTIDE SEQUENCE [LARGE SCALE GENOMIC DNA]</scope>
    <source>
        <strain evidence="2 3">Aroian</strain>
        <tissue evidence="2">Whole animal</tissue>
    </source>
</reference>
<keyword evidence="3" id="KW-1185">Reference proteome</keyword>
<dbReference type="InterPro" id="IPR000477">
    <property type="entry name" value="RT_dom"/>
</dbReference>
<gene>
    <name evidence="2" type="primary">Necator_chrII.g6393</name>
    <name evidence="2" type="ORF">RB195_018600</name>
</gene>
<name>A0ABR1CDB8_NECAM</name>
<dbReference type="Proteomes" id="UP001303046">
    <property type="component" value="Unassembled WGS sequence"/>
</dbReference>
<proteinExistence type="predicted"/>